<keyword evidence="2 7" id="KW-0378">Hydrolase</keyword>
<feature type="compositionally biased region" description="Basic and acidic residues" evidence="8">
    <location>
        <begin position="401"/>
        <end position="412"/>
    </location>
</feature>
<comment type="caution">
    <text evidence="12">The sequence shown here is derived from an EMBL/GenBank/DDBJ whole genome shotgun (WGS) entry which is preliminary data.</text>
</comment>
<keyword evidence="13" id="KW-1185">Reference proteome</keyword>
<dbReference type="SUPFAM" id="SSF52540">
    <property type="entry name" value="P-loop containing nucleoside triphosphate hydrolases"/>
    <property type="match status" value="1"/>
</dbReference>
<dbReference type="PROSITE" id="PS51194">
    <property type="entry name" value="HELICASE_CTER"/>
    <property type="match status" value="1"/>
</dbReference>
<dbReference type="Proteomes" id="UP000635384">
    <property type="component" value="Unassembled WGS sequence"/>
</dbReference>
<feature type="domain" description="Helicase ATP-binding" evidence="9">
    <location>
        <begin position="32"/>
        <end position="205"/>
    </location>
</feature>
<evidence type="ECO:0000256" key="5">
    <source>
        <dbReference type="ARBA" id="ARBA00038437"/>
    </source>
</evidence>
<evidence type="ECO:0000313" key="13">
    <source>
        <dbReference type="Proteomes" id="UP000635384"/>
    </source>
</evidence>
<dbReference type="InterPro" id="IPR014014">
    <property type="entry name" value="RNA_helicase_DEAD_Q_motif"/>
</dbReference>
<dbReference type="PROSITE" id="PS51192">
    <property type="entry name" value="HELICASE_ATP_BIND_1"/>
    <property type="match status" value="1"/>
</dbReference>
<keyword evidence="4 7" id="KW-0067">ATP-binding</keyword>
<feature type="region of interest" description="Disordered" evidence="8">
    <location>
        <begin position="379"/>
        <end position="467"/>
    </location>
</feature>
<evidence type="ECO:0000259" key="9">
    <source>
        <dbReference type="PROSITE" id="PS51192"/>
    </source>
</evidence>
<feature type="compositionally biased region" description="Basic residues" evidence="8">
    <location>
        <begin position="413"/>
        <end position="422"/>
    </location>
</feature>
<dbReference type="InterPro" id="IPR000629">
    <property type="entry name" value="RNA-helicase_DEAD-box_CS"/>
</dbReference>
<dbReference type="InterPro" id="IPR001650">
    <property type="entry name" value="Helicase_C-like"/>
</dbReference>
<dbReference type="Pfam" id="PF00270">
    <property type="entry name" value="DEAD"/>
    <property type="match status" value="1"/>
</dbReference>
<dbReference type="PANTHER" id="PTHR47959">
    <property type="entry name" value="ATP-DEPENDENT RNA HELICASE RHLE-RELATED"/>
    <property type="match status" value="1"/>
</dbReference>
<dbReference type="InterPro" id="IPR011545">
    <property type="entry name" value="DEAD/DEAH_box_helicase_dom"/>
</dbReference>
<dbReference type="Pfam" id="PF00271">
    <property type="entry name" value="Helicase_C"/>
    <property type="match status" value="1"/>
</dbReference>
<feature type="compositionally biased region" description="Basic and acidic residues" evidence="8">
    <location>
        <begin position="384"/>
        <end position="394"/>
    </location>
</feature>
<feature type="domain" description="Helicase C-terminal" evidence="10">
    <location>
        <begin position="232"/>
        <end position="381"/>
    </location>
</feature>
<accession>A0ABR8KM14</accession>
<evidence type="ECO:0000256" key="4">
    <source>
        <dbReference type="ARBA" id="ARBA00022840"/>
    </source>
</evidence>
<evidence type="ECO:0000256" key="8">
    <source>
        <dbReference type="SAM" id="MobiDB-lite"/>
    </source>
</evidence>
<keyword evidence="3 7" id="KW-0347">Helicase</keyword>
<name>A0ABR8KM14_9SPHN</name>
<dbReference type="PROSITE" id="PS51195">
    <property type="entry name" value="Q_MOTIF"/>
    <property type="match status" value="1"/>
</dbReference>
<evidence type="ECO:0000256" key="2">
    <source>
        <dbReference type="ARBA" id="ARBA00022801"/>
    </source>
</evidence>
<dbReference type="Gene3D" id="3.40.50.300">
    <property type="entry name" value="P-loop containing nucleotide triphosphate hydrolases"/>
    <property type="match status" value="2"/>
</dbReference>
<dbReference type="InterPro" id="IPR014001">
    <property type="entry name" value="Helicase_ATP-bd"/>
</dbReference>
<evidence type="ECO:0000256" key="6">
    <source>
        <dbReference type="PROSITE-ProRule" id="PRU00552"/>
    </source>
</evidence>
<dbReference type="CDD" id="cd18787">
    <property type="entry name" value="SF2_C_DEAD"/>
    <property type="match status" value="1"/>
</dbReference>
<dbReference type="GO" id="GO:0004386">
    <property type="term" value="F:helicase activity"/>
    <property type="evidence" value="ECO:0007669"/>
    <property type="project" value="UniProtKB-KW"/>
</dbReference>
<reference evidence="12 13" key="1">
    <citation type="submission" date="2020-09" db="EMBL/GenBank/DDBJ databases">
        <authorList>
            <person name="Yoon J.-W."/>
        </authorList>
    </citation>
    <scope>NUCLEOTIDE SEQUENCE [LARGE SCALE GENOMIC DNA]</scope>
    <source>
        <strain evidence="12 13">KMU-140</strain>
    </source>
</reference>
<proteinExistence type="inferred from homology"/>
<comment type="similarity">
    <text evidence="5 7">Belongs to the DEAD box helicase family.</text>
</comment>
<dbReference type="InterPro" id="IPR027417">
    <property type="entry name" value="P-loop_NTPase"/>
</dbReference>
<dbReference type="EMBL" id="JACXLC010000001">
    <property type="protein sequence ID" value="MBD2841521.1"/>
    <property type="molecule type" value="Genomic_DNA"/>
</dbReference>
<evidence type="ECO:0000256" key="1">
    <source>
        <dbReference type="ARBA" id="ARBA00022741"/>
    </source>
</evidence>
<dbReference type="SMART" id="SM00490">
    <property type="entry name" value="HELICc"/>
    <property type="match status" value="1"/>
</dbReference>
<protein>
    <submittedName>
        <fullName evidence="12">DEAD/DEAH box helicase</fullName>
    </submittedName>
</protein>
<gene>
    <name evidence="12" type="ORF">IB285_04520</name>
</gene>
<dbReference type="RefSeq" id="WP_190787059.1">
    <property type="nucleotide sequence ID" value="NZ_JACXLC010000001.1"/>
</dbReference>
<dbReference type="InterPro" id="IPR044742">
    <property type="entry name" value="DEAD/DEAH_RhlB"/>
</dbReference>
<dbReference type="InterPro" id="IPR050079">
    <property type="entry name" value="DEAD_box_RNA_helicase"/>
</dbReference>
<organism evidence="12 13">
    <name type="scientific">Erythrobacter rubeus</name>
    <dbReference type="NCBI Taxonomy" id="2760803"/>
    <lineage>
        <taxon>Bacteria</taxon>
        <taxon>Pseudomonadati</taxon>
        <taxon>Pseudomonadota</taxon>
        <taxon>Alphaproteobacteria</taxon>
        <taxon>Sphingomonadales</taxon>
        <taxon>Erythrobacteraceae</taxon>
        <taxon>Erythrobacter/Porphyrobacter group</taxon>
        <taxon>Erythrobacter</taxon>
    </lineage>
</organism>
<feature type="domain" description="DEAD-box RNA helicase Q" evidence="11">
    <location>
        <begin position="1"/>
        <end position="29"/>
    </location>
</feature>
<dbReference type="SMART" id="SM00487">
    <property type="entry name" value="DEXDc"/>
    <property type="match status" value="1"/>
</dbReference>
<feature type="short sequence motif" description="Q motif" evidence="6">
    <location>
        <begin position="1"/>
        <end position="29"/>
    </location>
</feature>
<dbReference type="PROSITE" id="PS00039">
    <property type="entry name" value="DEAD_ATP_HELICASE"/>
    <property type="match status" value="1"/>
</dbReference>
<evidence type="ECO:0000256" key="3">
    <source>
        <dbReference type="ARBA" id="ARBA00022806"/>
    </source>
</evidence>
<dbReference type="PANTHER" id="PTHR47959:SF13">
    <property type="entry name" value="ATP-DEPENDENT RNA HELICASE RHLE"/>
    <property type="match status" value="1"/>
</dbReference>
<evidence type="ECO:0000313" key="12">
    <source>
        <dbReference type="EMBL" id="MBD2841521.1"/>
    </source>
</evidence>
<evidence type="ECO:0000259" key="10">
    <source>
        <dbReference type="PROSITE" id="PS51194"/>
    </source>
</evidence>
<dbReference type="CDD" id="cd00268">
    <property type="entry name" value="DEADc"/>
    <property type="match status" value="1"/>
</dbReference>
<keyword evidence="1 7" id="KW-0547">Nucleotide-binding</keyword>
<sequence>MTFADLGLSPELLKAVDDAGYTEPTAIQAEAIPAVLMMKDLIGIAQTGTGKTASFVLPMIDVMAAGRRRALMPRSLILEPTRELAAQVAENFEKYGKNHDLKMALLIGGVQMGDQLKALDEGVDVLIATPGRLMDLFERGKILLSGCELLVIDEADRMLDMGFIPDIEFICDKLPETRQTMLFSATMPPPIEKLAKKFLSNPKRIETTRAASTNKDITAFKVPVKARQKRDTLKWLLQNDQVETAIIFANRKTTVRDLNKQLQRDGFRSGEIHGDMDQSSRLKELDRFKSGDVNILVASDVAARGLDIKGVSHVFNFDTPWHPDDYVHRIGRTGRAGAKGRAFTFVADEDAEAIANVEKLTGNKIAVFGKDDVRVELADPSAKASEDEQSDGKKPRNRRKERPDDAEGEAKEKTKKGRSQRKPKPDEATQRNAQSKSRSRRRDEDDEPTAPGEWNGPKPGFLDIGFG</sequence>
<evidence type="ECO:0000256" key="7">
    <source>
        <dbReference type="RuleBase" id="RU000492"/>
    </source>
</evidence>
<evidence type="ECO:0000259" key="11">
    <source>
        <dbReference type="PROSITE" id="PS51195"/>
    </source>
</evidence>